<keyword evidence="2" id="KW-0812">Transmembrane</keyword>
<comment type="caution">
    <text evidence="3">The sequence shown here is derived from an EMBL/GenBank/DDBJ whole genome shotgun (WGS) entry which is preliminary data.</text>
</comment>
<protein>
    <submittedName>
        <fullName evidence="3">Uncharacterized protein</fullName>
    </submittedName>
</protein>
<proteinExistence type="predicted"/>
<dbReference type="AlphaFoldDB" id="A0A4Q2JMZ9"/>
<keyword evidence="2" id="KW-1133">Transmembrane helix</keyword>
<name>A0A4Q2JMZ9_9MICO</name>
<keyword evidence="2" id="KW-0472">Membrane</keyword>
<gene>
    <name evidence="3" type="ORF">ESP57_10740</name>
</gene>
<keyword evidence="4" id="KW-1185">Reference proteome</keyword>
<reference evidence="3 4" key="1">
    <citation type="submission" date="2019-01" db="EMBL/GenBank/DDBJ databases">
        <authorList>
            <person name="Li J."/>
        </authorList>
    </citation>
    <scope>NUCLEOTIDE SEQUENCE [LARGE SCALE GENOMIC DNA]</scope>
    <source>
        <strain evidence="3 4">CCUG 35506</strain>
    </source>
</reference>
<dbReference type="EMBL" id="SDPO01000002">
    <property type="protein sequence ID" value="RXZ49382.1"/>
    <property type="molecule type" value="Genomic_DNA"/>
</dbReference>
<accession>A0A4Q2JMZ9</accession>
<sequence length="125" mass="13611">MPKIIWVVVAIASLAAVAVTMALFPDAIGPWIAVILWGSIAVGSVIRVFTKRSGPPAQEPGRGALEAYESNYLNRLPHRIEWPIDQEPSTSIVEDGGQGDIRGNRIVVDPPEQRVPGPQRRHEEG</sequence>
<dbReference type="RefSeq" id="WP_129231527.1">
    <property type="nucleotide sequence ID" value="NZ_SDPO01000002.1"/>
</dbReference>
<feature type="transmembrane region" description="Helical" evidence="2">
    <location>
        <begin position="28"/>
        <end position="49"/>
    </location>
</feature>
<dbReference type="Proteomes" id="UP000292935">
    <property type="component" value="Unassembled WGS sequence"/>
</dbReference>
<evidence type="ECO:0000313" key="4">
    <source>
        <dbReference type="Proteomes" id="UP000292935"/>
    </source>
</evidence>
<feature type="region of interest" description="Disordered" evidence="1">
    <location>
        <begin position="86"/>
        <end position="125"/>
    </location>
</feature>
<evidence type="ECO:0000313" key="3">
    <source>
        <dbReference type="EMBL" id="RXZ49382.1"/>
    </source>
</evidence>
<evidence type="ECO:0000256" key="2">
    <source>
        <dbReference type="SAM" id="Phobius"/>
    </source>
</evidence>
<dbReference type="OrthoDB" id="5006590at2"/>
<organism evidence="3 4">
    <name type="scientific">Agromyces fucosus</name>
    <dbReference type="NCBI Taxonomy" id="41985"/>
    <lineage>
        <taxon>Bacteria</taxon>
        <taxon>Bacillati</taxon>
        <taxon>Actinomycetota</taxon>
        <taxon>Actinomycetes</taxon>
        <taxon>Micrococcales</taxon>
        <taxon>Microbacteriaceae</taxon>
        <taxon>Agromyces</taxon>
    </lineage>
</organism>
<evidence type="ECO:0000256" key="1">
    <source>
        <dbReference type="SAM" id="MobiDB-lite"/>
    </source>
</evidence>